<accession>A0ABU2KH31</accession>
<evidence type="ECO:0000259" key="3">
    <source>
        <dbReference type="Pfam" id="PF01364"/>
    </source>
</evidence>
<dbReference type="Gene3D" id="3.40.50.1460">
    <property type="match status" value="1"/>
</dbReference>
<proteinExistence type="predicted"/>
<dbReference type="Pfam" id="PF01364">
    <property type="entry name" value="Peptidase_C25"/>
    <property type="match status" value="1"/>
</dbReference>
<dbReference type="SUPFAM" id="SSF52129">
    <property type="entry name" value="Caspase-like"/>
    <property type="match status" value="1"/>
</dbReference>
<sequence length="1255" mass="138946">MMKYLYILFFLGTLSLSAQEKTILIPDDFQEKSNFSIDSKDRQMLYSSTWEENGGIGSLLVKNVSYAAGMGMLDLSQVDKNTIPSSPSVNLVSAKARDKNYFVASVNPLVKENGSIKRISSISFSYTKDSGRAVSFSSTPSVSNSVLASGEWARFYVPKTGVYKLSKSFLNNLGVDLSNPSSIKIYGHGGEMLPLRNNENEFFDLPQVSIQVVGAENGSFDSSDYILFYATAVHNSWSEENETTQNLYADRSYYYITTGGNPGLRVSAYAEPSGNAQTTIDTFDEEQIYEVDEYSVAKAGRKWFGDRFDVENERSYEFTFKNRIASEPVNIILDAVAASESATSMEVSINGQGLTSLTFGTITDDVYARPAIGSLTNQATVSGDDITLNLVYSNAGNPSSLAYLDYLRVQAKRSLKADNTQMQFTYKDAAVTTGIGEYVVQNTSSISQIWDITNNQNVKTIANLDNAPSLSFKAVMGEKRTYIAISPNDYYTPLKEANPNVANINLKGNIFKDNQGNFQDVDYLIVTNQSLMNQANRLAQFRRDQDGLSVKVVLAEDIYTEFNSGKKDIGAIRNFIKYIYDNASTPANRIKYVGLFGDASVDYKNRLQNNNDIVPTFEYLSSLVVSSSSAASDDFYGMMDPQEGTMGTADKLDIAMGRILADTPPLAKIWVDKIIAYESKESYGSWRNNFVLISDDAENLGAGGYGIQKTLDSLGNNISENKPFINVKKIHSDAFQQVSTSGGFRYPEVNEAISNAVEVGATVINYLGHGGENGLAAERIVTVQDIESWENENRYNVFVTVTCEFTRFDNPLRVSPGETNLFREKSGSVAMVTTTRSISVTDGVDFNNDFAPFLFNYNGADDSIAEAVRKGKNTLSSGGRVIFYFGDPAMRLQLPDPQVRLTAINDTPIGQSMDTIKALGYVKVAGELVNQGGSLLSNYNGELSTTIFDKRIDRTTLNNDDTDFFDFTTLGEIIFRGRASVNNGKFEFDFVAPKDIAIPVGNGRMSFYAEKGNALVDNKGYNNDIVVGGINEDAPEDNIGPKIKLYMNDESFVSGGITNSSPFLLAKLEDENGINTASGIGHDLVAILDGNETEPFVVNDFYETELDDFMRGTVNYKLRDLEEGLHTLTFKAWDVYNNSSTAEIQFMVAGSEDLKISNVLNYPNPFHNYTEFWFNHNRPFEPLDVQVQVFTVTGKVVWTRNQQINTKGFLSREITWNGKDDFGDAIGKGVYIYKLTVKSMLTNKKVEKFEKLVIL</sequence>
<dbReference type="EMBL" id="JAVRBG010000004">
    <property type="protein sequence ID" value="MDT0294016.1"/>
    <property type="molecule type" value="Genomic_DNA"/>
</dbReference>
<dbReference type="Proteomes" id="UP001182991">
    <property type="component" value="Unassembled WGS sequence"/>
</dbReference>
<dbReference type="InterPro" id="IPR026444">
    <property type="entry name" value="Secre_tail"/>
</dbReference>
<dbReference type="Gene3D" id="3.40.50.10390">
    <property type="entry name" value="Gingipain r, domain 1"/>
    <property type="match status" value="1"/>
</dbReference>
<evidence type="ECO:0000313" key="4">
    <source>
        <dbReference type="EMBL" id="MDT0294016.1"/>
    </source>
</evidence>
<feature type="signal peptide" evidence="2">
    <location>
        <begin position="1"/>
        <end position="20"/>
    </location>
</feature>
<feature type="chain" id="PRO_5045803705" evidence="2">
    <location>
        <begin position="21"/>
        <end position="1255"/>
    </location>
</feature>
<feature type="domain" description="Gingipain" evidence="3">
    <location>
        <begin position="523"/>
        <end position="892"/>
    </location>
</feature>
<dbReference type="InterPro" id="IPR029030">
    <property type="entry name" value="Caspase-like_dom_sf"/>
</dbReference>
<keyword evidence="5" id="KW-1185">Reference proteome</keyword>
<keyword evidence="1 2" id="KW-0732">Signal</keyword>
<evidence type="ECO:0000256" key="1">
    <source>
        <dbReference type="ARBA" id="ARBA00022729"/>
    </source>
</evidence>
<dbReference type="NCBIfam" id="TIGR04183">
    <property type="entry name" value="Por_Secre_tail"/>
    <property type="match status" value="1"/>
</dbReference>
<dbReference type="CDD" id="cd02258">
    <property type="entry name" value="Peptidase_C25_N"/>
    <property type="match status" value="1"/>
</dbReference>
<evidence type="ECO:0000313" key="5">
    <source>
        <dbReference type="Proteomes" id="UP001182991"/>
    </source>
</evidence>
<dbReference type="NCBIfam" id="NF033707">
    <property type="entry name" value="T9SS_sortase"/>
    <property type="match status" value="1"/>
</dbReference>
<evidence type="ECO:0000256" key="2">
    <source>
        <dbReference type="SAM" id="SignalP"/>
    </source>
</evidence>
<dbReference type="RefSeq" id="WP_311400971.1">
    <property type="nucleotide sequence ID" value="NZ_JAVRBG010000004.1"/>
</dbReference>
<dbReference type="InterPro" id="IPR029031">
    <property type="entry name" value="Gingipain_N_sf"/>
</dbReference>
<protein>
    <submittedName>
        <fullName evidence="4">Type IX secretion system sortase PorU</fullName>
    </submittedName>
</protein>
<dbReference type="Gene3D" id="2.60.40.4070">
    <property type="match status" value="1"/>
</dbReference>
<reference evidence="5" key="1">
    <citation type="submission" date="2023-07" db="EMBL/GenBank/DDBJ databases">
        <title>Isolating and identifying novel microbial strains from the Mariana Trench.</title>
        <authorList>
            <person name="Fu H."/>
        </authorList>
    </citation>
    <scope>NUCLEOTIDE SEQUENCE [LARGE SCALE GENOMIC DNA]</scope>
    <source>
        <strain evidence="5">T-y2</strain>
    </source>
</reference>
<organism evidence="4 5">
    <name type="scientific">Mesonia ostreae</name>
    <dbReference type="NCBI Taxonomy" id="861110"/>
    <lineage>
        <taxon>Bacteria</taxon>
        <taxon>Pseudomonadati</taxon>
        <taxon>Bacteroidota</taxon>
        <taxon>Flavobacteriia</taxon>
        <taxon>Flavobacteriales</taxon>
        <taxon>Flavobacteriaceae</taxon>
        <taxon>Mesonia</taxon>
    </lineage>
</organism>
<name>A0ABU2KH31_9FLAO</name>
<comment type="caution">
    <text evidence="4">The sequence shown here is derived from an EMBL/GenBank/DDBJ whole genome shotgun (WGS) entry which is preliminary data.</text>
</comment>
<gene>
    <name evidence="4" type="primary">porU</name>
    <name evidence="4" type="ORF">RLT85_05155</name>
</gene>
<dbReference type="InterPro" id="IPR001769">
    <property type="entry name" value="Gingipain"/>
</dbReference>